<gene>
    <name evidence="1" type="ORF">LCGC14_0580600</name>
</gene>
<protein>
    <submittedName>
        <fullName evidence="1">Uncharacterized protein</fullName>
    </submittedName>
</protein>
<evidence type="ECO:0000313" key="1">
    <source>
        <dbReference type="EMBL" id="KKN55588.1"/>
    </source>
</evidence>
<organism evidence="1">
    <name type="scientific">marine sediment metagenome</name>
    <dbReference type="NCBI Taxonomy" id="412755"/>
    <lineage>
        <taxon>unclassified sequences</taxon>
        <taxon>metagenomes</taxon>
        <taxon>ecological metagenomes</taxon>
    </lineage>
</organism>
<accession>A0A0F9UPQ3</accession>
<dbReference type="AlphaFoldDB" id="A0A0F9UPQ3"/>
<dbReference type="EMBL" id="LAZR01000878">
    <property type="protein sequence ID" value="KKN55588.1"/>
    <property type="molecule type" value="Genomic_DNA"/>
</dbReference>
<reference evidence="1" key="1">
    <citation type="journal article" date="2015" name="Nature">
        <title>Complex archaea that bridge the gap between prokaryotes and eukaryotes.</title>
        <authorList>
            <person name="Spang A."/>
            <person name="Saw J.H."/>
            <person name="Jorgensen S.L."/>
            <person name="Zaremba-Niedzwiedzka K."/>
            <person name="Martijn J."/>
            <person name="Lind A.E."/>
            <person name="van Eijk R."/>
            <person name="Schleper C."/>
            <person name="Guy L."/>
            <person name="Ettema T.J."/>
        </authorList>
    </citation>
    <scope>NUCLEOTIDE SEQUENCE</scope>
</reference>
<proteinExistence type="predicted"/>
<sequence length="79" mass="9433">MGREPMTNIDTTSNQYQQYLTGLTNLRTLMAPRFAMFKKLPRDKQRLWLQKDPLFRKILKTGLLVTEWAEQFKEDIVND</sequence>
<comment type="caution">
    <text evidence="1">The sequence shown here is derived from an EMBL/GenBank/DDBJ whole genome shotgun (WGS) entry which is preliminary data.</text>
</comment>
<name>A0A0F9UPQ3_9ZZZZ</name>